<accession>A0A2Z6SH27</accession>
<feature type="compositionally biased region" description="Polar residues" evidence="1">
    <location>
        <begin position="1"/>
        <end position="10"/>
    </location>
</feature>
<name>A0A2Z6SH27_9GLOM</name>
<feature type="region of interest" description="Disordered" evidence="1">
    <location>
        <begin position="1"/>
        <end position="44"/>
    </location>
</feature>
<dbReference type="EMBL" id="BEXD01003980">
    <property type="protein sequence ID" value="GBC04987.1"/>
    <property type="molecule type" value="Genomic_DNA"/>
</dbReference>
<reference evidence="2 4" key="1">
    <citation type="submission" date="2017-11" db="EMBL/GenBank/DDBJ databases">
        <title>The genome of Rhizophagus clarus HR1 reveals common genetic basis of auxotrophy among arbuscular mycorrhizal fungi.</title>
        <authorList>
            <person name="Kobayashi Y."/>
        </authorList>
    </citation>
    <scope>NUCLEOTIDE SEQUENCE [LARGE SCALE GENOMIC DNA]</scope>
    <source>
        <strain evidence="2 4">HR1</strain>
    </source>
</reference>
<dbReference type="AlphaFoldDB" id="A0A2Z6SH27"/>
<evidence type="ECO:0000256" key="1">
    <source>
        <dbReference type="SAM" id="MobiDB-lite"/>
    </source>
</evidence>
<evidence type="ECO:0000313" key="4">
    <source>
        <dbReference type="Proteomes" id="UP000247702"/>
    </source>
</evidence>
<evidence type="ECO:0000313" key="2">
    <source>
        <dbReference type="EMBL" id="GBC04987.1"/>
    </source>
</evidence>
<protein>
    <submittedName>
        <fullName evidence="2">Uncharacterized protein</fullName>
    </submittedName>
</protein>
<sequence length="77" mass="8687">MNRLFSSTEASKLALKQTQVDNKNDDDDDETSTKQEKKEKFKAMESVADDKLICKLDLSSNEDTEPSSPIDDDQSED</sequence>
<organism evidence="2 4">
    <name type="scientific">Rhizophagus clarus</name>
    <dbReference type="NCBI Taxonomy" id="94130"/>
    <lineage>
        <taxon>Eukaryota</taxon>
        <taxon>Fungi</taxon>
        <taxon>Fungi incertae sedis</taxon>
        <taxon>Mucoromycota</taxon>
        <taxon>Glomeromycotina</taxon>
        <taxon>Glomeromycetes</taxon>
        <taxon>Glomerales</taxon>
        <taxon>Glomeraceae</taxon>
        <taxon>Rhizophagus</taxon>
    </lineage>
</organism>
<keyword evidence="4" id="KW-1185">Reference proteome</keyword>
<dbReference type="Proteomes" id="UP000615446">
    <property type="component" value="Unassembled WGS sequence"/>
</dbReference>
<dbReference type="EMBL" id="BLAL01000018">
    <property type="protein sequence ID" value="GES76146.1"/>
    <property type="molecule type" value="Genomic_DNA"/>
</dbReference>
<feature type="compositionally biased region" description="Basic and acidic residues" evidence="1">
    <location>
        <begin position="31"/>
        <end position="44"/>
    </location>
</feature>
<comment type="caution">
    <text evidence="2">The sequence shown here is derived from an EMBL/GenBank/DDBJ whole genome shotgun (WGS) entry which is preliminary data.</text>
</comment>
<gene>
    <name evidence="3" type="ORF">RCL2_000355300</name>
    <name evidence="2" type="ORF">RclHR1_05990016</name>
</gene>
<dbReference type="Proteomes" id="UP000247702">
    <property type="component" value="Unassembled WGS sequence"/>
</dbReference>
<evidence type="ECO:0000313" key="3">
    <source>
        <dbReference type="EMBL" id="GES76146.1"/>
    </source>
</evidence>
<feature type="region of interest" description="Disordered" evidence="1">
    <location>
        <begin position="56"/>
        <end position="77"/>
    </location>
</feature>
<reference evidence="3" key="2">
    <citation type="submission" date="2019-10" db="EMBL/GenBank/DDBJ databases">
        <title>Conservation and host-specific expression of non-tandemly repeated heterogenous ribosome RNA gene in arbuscular mycorrhizal fungi.</title>
        <authorList>
            <person name="Maeda T."/>
            <person name="Kobayashi Y."/>
            <person name="Nakagawa T."/>
            <person name="Ezawa T."/>
            <person name="Yamaguchi K."/>
            <person name="Bino T."/>
            <person name="Nishimoto Y."/>
            <person name="Shigenobu S."/>
            <person name="Kawaguchi M."/>
        </authorList>
    </citation>
    <scope>NUCLEOTIDE SEQUENCE</scope>
    <source>
        <strain evidence="3">HR1</strain>
    </source>
</reference>
<feature type="compositionally biased region" description="Acidic residues" evidence="1">
    <location>
        <begin position="60"/>
        <end position="77"/>
    </location>
</feature>
<proteinExistence type="predicted"/>